<keyword evidence="1" id="KW-0235">DNA replication</keyword>
<dbReference type="GO" id="GO:0003677">
    <property type="term" value="F:DNA binding"/>
    <property type="evidence" value="ECO:0007669"/>
    <property type="project" value="TreeGrafter"/>
</dbReference>
<evidence type="ECO:0000256" key="2">
    <source>
        <dbReference type="SAM" id="MobiDB-lite"/>
    </source>
</evidence>
<sequence length="201" mass="21792">MRVECLTLLLKRLTEPLRVLPKDEAVREVVDFMNTYSIGQDDFDTAVELSKFKGCPDPLEGIPSAVKAALTRAYKEGNRSRMVRAADFVTLPGIKKAPKKRIAAILEPSDDGIGENNEDAIAESEEENPSDTEELEESAVGEKLQKELQSLNKKGVQVQLDLKDSGKSNAKKPPAGRGRGGSIAAEKKSARGSGSGAKRKR</sequence>
<evidence type="ECO:0000313" key="4">
    <source>
        <dbReference type="EMBL" id="PON65872.1"/>
    </source>
</evidence>
<dbReference type="GO" id="GO:0005663">
    <property type="term" value="C:DNA replication factor C complex"/>
    <property type="evidence" value="ECO:0007669"/>
    <property type="project" value="InterPro"/>
</dbReference>
<dbReference type="PANTHER" id="PTHR23389">
    <property type="entry name" value="CHROMOSOME TRANSMISSION FIDELITY FACTOR 18"/>
    <property type="match status" value="1"/>
</dbReference>
<dbReference type="AlphaFoldDB" id="A0A2P5CXU5"/>
<dbReference type="GO" id="GO:0006260">
    <property type="term" value="P:DNA replication"/>
    <property type="evidence" value="ECO:0007669"/>
    <property type="project" value="UniProtKB-KW"/>
</dbReference>
<evidence type="ECO:0000313" key="5">
    <source>
        <dbReference type="Proteomes" id="UP000237105"/>
    </source>
</evidence>
<protein>
    <submittedName>
        <fullName evidence="4">DNA replication factor RFC1, C-terminal</fullName>
    </submittedName>
</protein>
<feature type="region of interest" description="Disordered" evidence="2">
    <location>
        <begin position="121"/>
        <end position="201"/>
    </location>
</feature>
<accession>A0A2P5CXU5</accession>
<dbReference type="GO" id="GO:0005634">
    <property type="term" value="C:nucleus"/>
    <property type="evidence" value="ECO:0007669"/>
    <property type="project" value="TreeGrafter"/>
</dbReference>
<feature type="domain" description="DNA replication factor RFC1 C-terminal" evidence="3">
    <location>
        <begin position="1"/>
        <end position="75"/>
    </location>
</feature>
<dbReference type="Pfam" id="PF08519">
    <property type="entry name" value="RFC1"/>
    <property type="match status" value="1"/>
</dbReference>
<gene>
    <name evidence="4" type="ORF">PanWU01x14_113610</name>
</gene>
<comment type="caution">
    <text evidence="4">The sequence shown here is derived from an EMBL/GenBank/DDBJ whole genome shotgun (WGS) entry which is preliminary data.</text>
</comment>
<dbReference type="EMBL" id="JXTB01000084">
    <property type="protein sequence ID" value="PON65872.1"/>
    <property type="molecule type" value="Genomic_DNA"/>
</dbReference>
<dbReference type="InterPro" id="IPR013725">
    <property type="entry name" value="DNA_replication_fac_RFC1_C"/>
</dbReference>
<reference evidence="5" key="1">
    <citation type="submission" date="2016-06" db="EMBL/GenBank/DDBJ databases">
        <title>Parallel loss of symbiosis genes in relatives of nitrogen-fixing non-legume Parasponia.</title>
        <authorList>
            <person name="Van Velzen R."/>
            <person name="Holmer R."/>
            <person name="Bu F."/>
            <person name="Rutten L."/>
            <person name="Van Zeijl A."/>
            <person name="Liu W."/>
            <person name="Santuari L."/>
            <person name="Cao Q."/>
            <person name="Sharma T."/>
            <person name="Shen D."/>
            <person name="Roswanjaya Y."/>
            <person name="Wardhani T."/>
            <person name="Kalhor M.S."/>
            <person name="Jansen J."/>
            <person name="Van den Hoogen J."/>
            <person name="Gungor B."/>
            <person name="Hartog M."/>
            <person name="Hontelez J."/>
            <person name="Verver J."/>
            <person name="Yang W.-C."/>
            <person name="Schijlen E."/>
            <person name="Repin R."/>
            <person name="Schilthuizen M."/>
            <person name="Schranz E."/>
            <person name="Heidstra R."/>
            <person name="Miyata K."/>
            <person name="Fedorova E."/>
            <person name="Kohlen W."/>
            <person name="Bisseling T."/>
            <person name="Smit S."/>
            <person name="Geurts R."/>
        </authorList>
    </citation>
    <scope>NUCLEOTIDE SEQUENCE [LARGE SCALE GENOMIC DNA]</scope>
    <source>
        <strain evidence="5">cv. WU1-14</strain>
    </source>
</reference>
<feature type="compositionally biased region" description="Acidic residues" evidence="2">
    <location>
        <begin position="121"/>
        <end position="139"/>
    </location>
</feature>
<dbReference type="OrthoDB" id="1687207at2759"/>
<keyword evidence="5" id="KW-1185">Reference proteome</keyword>
<dbReference type="GO" id="GO:0005524">
    <property type="term" value="F:ATP binding"/>
    <property type="evidence" value="ECO:0007669"/>
    <property type="project" value="InterPro"/>
</dbReference>
<dbReference type="Proteomes" id="UP000237105">
    <property type="component" value="Unassembled WGS sequence"/>
</dbReference>
<evidence type="ECO:0000259" key="3">
    <source>
        <dbReference type="Pfam" id="PF08519"/>
    </source>
</evidence>
<organism evidence="4 5">
    <name type="scientific">Parasponia andersonii</name>
    <name type="common">Sponia andersonii</name>
    <dbReference type="NCBI Taxonomy" id="3476"/>
    <lineage>
        <taxon>Eukaryota</taxon>
        <taxon>Viridiplantae</taxon>
        <taxon>Streptophyta</taxon>
        <taxon>Embryophyta</taxon>
        <taxon>Tracheophyta</taxon>
        <taxon>Spermatophyta</taxon>
        <taxon>Magnoliopsida</taxon>
        <taxon>eudicotyledons</taxon>
        <taxon>Gunneridae</taxon>
        <taxon>Pentapetalae</taxon>
        <taxon>rosids</taxon>
        <taxon>fabids</taxon>
        <taxon>Rosales</taxon>
        <taxon>Cannabaceae</taxon>
        <taxon>Parasponia</taxon>
    </lineage>
</organism>
<evidence type="ECO:0000256" key="1">
    <source>
        <dbReference type="ARBA" id="ARBA00022705"/>
    </source>
</evidence>
<dbReference type="STRING" id="3476.A0A2P5CXU5"/>
<name>A0A2P5CXU5_PARAD</name>
<proteinExistence type="predicted"/>
<dbReference type="PANTHER" id="PTHR23389:SF6">
    <property type="entry name" value="REPLICATION FACTOR C SUBUNIT 1"/>
    <property type="match status" value="1"/>
</dbReference>
<dbReference type="GO" id="GO:0003689">
    <property type="term" value="F:DNA clamp loader activity"/>
    <property type="evidence" value="ECO:0007669"/>
    <property type="project" value="InterPro"/>
</dbReference>